<accession>A0AAN5I8W8</accession>
<evidence type="ECO:0000313" key="2">
    <source>
        <dbReference type="Proteomes" id="UP001328107"/>
    </source>
</evidence>
<gene>
    <name evidence="1" type="ORF">PMAYCL1PPCAC_25605</name>
</gene>
<dbReference type="AlphaFoldDB" id="A0AAN5I8W8"/>
<sequence>MKKLLFADQHRLASLRDQCLNSFTTIADVTRNLLSSPDFANFSDGMAASICRIMAMLPII</sequence>
<protein>
    <submittedName>
        <fullName evidence="1">Uncharacterized protein</fullName>
    </submittedName>
</protein>
<proteinExistence type="predicted"/>
<organism evidence="1 2">
    <name type="scientific">Pristionchus mayeri</name>
    <dbReference type="NCBI Taxonomy" id="1317129"/>
    <lineage>
        <taxon>Eukaryota</taxon>
        <taxon>Metazoa</taxon>
        <taxon>Ecdysozoa</taxon>
        <taxon>Nematoda</taxon>
        <taxon>Chromadorea</taxon>
        <taxon>Rhabditida</taxon>
        <taxon>Rhabditina</taxon>
        <taxon>Diplogasteromorpha</taxon>
        <taxon>Diplogasteroidea</taxon>
        <taxon>Neodiplogasteridae</taxon>
        <taxon>Pristionchus</taxon>
    </lineage>
</organism>
<name>A0AAN5I8W8_9BILA</name>
<reference evidence="2" key="1">
    <citation type="submission" date="2022-10" db="EMBL/GenBank/DDBJ databases">
        <title>Genome assembly of Pristionchus species.</title>
        <authorList>
            <person name="Yoshida K."/>
            <person name="Sommer R.J."/>
        </authorList>
    </citation>
    <scope>NUCLEOTIDE SEQUENCE [LARGE SCALE GENOMIC DNA]</scope>
    <source>
        <strain evidence="2">RS5460</strain>
    </source>
</reference>
<evidence type="ECO:0000313" key="1">
    <source>
        <dbReference type="EMBL" id="GMR55410.1"/>
    </source>
</evidence>
<comment type="caution">
    <text evidence="1">The sequence shown here is derived from an EMBL/GenBank/DDBJ whole genome shotgun (WGS) entry which is preliminary data.</text>
</comment>
<keyword evidence="2" id="KW-1185">Reference proteome</keyword>
<dbReference type="PANTHER" id="PTHR22744">
    <property type="entry name" value="HELIX LOOP HELIX PROTEIN 21-RELATED"/>
    <property type="match status" value="1"/>
</dbReference>
<dbReference type="EMBL" id="BTRK01000005">
    <property type="protein sequence ID" value="GMR55410.1"/>
    <property type="molecule type" value="Genomic_DNA"/>
</dbReference>
<dbReference type="Proteomes" id="UP001328107">
    <property type="component" value="Unassembled WGS sequence"/>
</dbReference>
<dbReference type="PANTHER" id="PTHR22744:SF14">
    <property type="entry name" value="BTB DOMAIN-CONTAINING PROTEIN-RELATED"/>
    <property type="match status" value="1"/>
</dbReference>